<dbReference type="PANTHER" id="PTHR47926:SF347">
    <property type="entry name" value="PENTATRICOPEPTIDE REPEAT-CONTAINING PROTEIN"/>
    <property type="match status" value="1"/>
</dbReference>
<dbReference type="PROSITE" id="PS51375">
    <property type="entry name" value="PPR"/>
    <property type="match status" value="4"/>
</dbReference>
<name>A0A8T2WJ63_POPDE</name>
<dbReference type="FunFam" id="1.25.40.10:FF:001079">
    <property type="entry name" value="Pentatricopeptide repeat-containing protein At2g17210"/>
    <property type="match status" value="1"/>
</dbReference>
<feature type="repeat" description="PPR" evidence="3">
    <location>
        <begin position="326"/>
        <end position="360"/>
    </location>
</feature>
<feature type="repeat" description="PPR" evidence="3">
    <location>
        <begin position="427"/>
        <end position="462"/>
    </location>
</feature>
<dbReference type="SUPFAM" id="SSF48452">
    <property type="entry name" value="TPR-like"/>
    <property type="match status" value="1"/>
</dbReference>
<dbReference type="SUPFAM" id="SSF81901">
    <property type="entry name" value="HCP-like"/>
    <property type="match status" value="1"/>
</dbReference>
<comment type="similarity">
    <text evidence="1">Belongs to the PPR family. PCMP-H subfamily.</text>
</comment>
<keyword evidence="2" id="KW-0677">Repeat</keyword>
<feature type="domain" description="DYW" evidence="4">
    <location>
        <begin position="643"/>
        <end position="735"/>
    </location>
</feature>
<dbReference type="Pfam" id="PF20431">
    <property type="entry name" value="E_motif"/>
    <property type="match status" value="1"/>
</dbReference>
<dbReference type="AlphaFoldDB" id="A0A8T2WJ63"/>
<dbReference type="Gene3D" id="1.25.40.10">
    <property type="entry name" value="Tetratricopeptide repeat domain"/>
    <property type="match status" value="5"/>
</dbReference>
<reference evidence="5" key="1">
    <citation type="journal article" date="2021" name="J. Hered.">
        <title>Genome Assembly of Salicaceae Populus deltoides (Eastern Cottonwood) I-69 Based on Nanopore Sequencing and Hi-C Technologies.</title>
        <authorList>
            <person name="Bai S."/>
            <person name="Wu H."/>
            <person name="Zhang J."/>
            <person name="Pan Z."/>
            <person name="Zhao W."/>
            <person name="Li Z."/>
            <person name="Tong C."/>
        </authorList>
    </citation>
    <scope>NUCLEOTIDE SEQUENCE</scope>
    <source>
        <tissue evidence="5">Leaf</tissue>
    </source>
</reference>
<dbReference type="InterPro" id="IPR046960">
    <property type="entry name" value="PPR_At4g14850-like_plant"/>
</dbReference>
<comment type="caution">
    <text evidence="5">The sequence shown here is derived from an EMBL/GenBank/DDBJ whole genome shotgun (WGS) entry which is preliminary data.</text>
</comment>
<dbReference type="EMBL" id="JACEGQ020000018">
    <property type="protein sequence ID" value="KAH8481379.1"/>
    <property type="molecule type" value="Genomic_DNA"/>
</dbReference>
<feature type="repeat" description="PPR" evidence="3">
    <location>
        <begin position="122"/>
        <end position="156"/>
    </location>
</feature>
<dbReference type="PANTHER" id="PTHR47926">
    <property type="entry name" value="PENTATRICOPEPTIDE REPEAT-CONTAINING PROTEIN"/>
    <property type="match status" value="1"/>
</dbReference>
<evidence type="ECO:0000313" key="6">
    <source>
        <dbReference type="Proteomes" id="UP000807159"/>
    </source>
</evidence>
<dbReference type="Pfam" id="PF01535">
    <property type="entry name" value="PPR"/>
    <property type="match status" value="8"/>
</dbReference>
<dbReference type="NCBIfam" id="TIGR00756">
    <property type="entry name" value="PPR"/>
    <property type="match status" value="4"/>
</dbReference>
<dbReference type="Proteomes" id="UP000807159">
    <property type="component" value="Chromosome 18"/>
</dbReference>
<dbReference type="InterPro" id="IPR032867">
    <property type="entry name" value="DYW_dom"/>
</dbReference>
<organism evidence="5 6">
    <name type="scientific">Populus deltoides</name>
    <name type="common">Eastern poplar</name>
    <name type="synonym">Eastern cottonwood</name>
    <dbReference type="NCBI Taxonomy" id="3696"/>
    <lineage>
        <taxon>Eukaryota</taxon>
        <taxon>Viridiplantae</taxon>
        <taxon>Streptophyta</taxon>
        <taxon>Embryophyta</taxon>
        <taxon>Tracheophyta</taxon>
        <taxon>Spermatophyta</taxon>
        <taxon>Magnoliopsida</taxon>
        <taxon>eudicotyledons</taxon>
        <taxon>Gunneridae</taxon>
        <taxon>Pentapetalae</taxon>
        <taxon>rosids</taxon>
        <taxon>fabids</taxon>
        <taxon>Malpighiales</taxon>
        <taxon>Salicaceae</taxon>
        <taxon>Saliceae</taxon>
        <taxon>Populus</taxon>
    </lineage>
</organism>
<dbReference type="GO" id="GO:0003723">
    <property type="term" value="F:RNA binding"/>
    <property type="evidence" value="ECO:0007669"/>
    <property type="project" value="InterPro"/>
</dbReference>
<dbReference type="Pfam" id="PF14432">
    <property type="entry name" value="DYW_deaminase"/>
    <property type="match status" value="1"/>
</dbReference>
<dbReference type="InterPro" id="IPR011990">
    <property type="entry name" value="TPR-like_helical_dom_sf"/>
</dbReference>
<evidence type="ECO:0000256" key="3">
    <source>
        <dbReference type="PROSITE-ProRule" id="PRU00708"/>
    </source>
</evidence>
<proteinExistence type="inferred from homology"/>
<evidence type="ECO:0000256" key="2">
    <source>
        <dbReference type="ARBA" id="ARBA00022737"/>
    </source>
</evidence>
<dbReference type="GO" id="GO:0009451">
    <property type="term" value="P:RNA modification"/>
    <property type="evidence" value="ECO:0007669"/>
    <property type="project" value="InterPro"/>
</dbReference>
<sequence length="735" mass="82285">MRLLYDDSNPTKKEILHMKRTVYLWNLMIRDSTNSGLFTRTLDLYSCMLRTGLHGNDFTFPLVLKACSNTNSLRDATKVHSHTFLLGFQAHVFVQTALLDMYSKCHHLPSSRKVFDEMPVRTVVSWNSIISAYCRSFLFHEATLLLREMRLLGLDLSSITFLSFLSTHPILLRQGLSIHCCVFKLGLLNTYDHIPLANAVMSMYIRYGQVHEARAILDSMHEISVVSWSTIIGGYVDTGNVDKAFSMFNIMRTISTINSDFVVFINLIKGCAKQGSLMAASLLHSLIFKCGCENKDPLDNLLLGMYAKCGDLISARKVFDMALVKTVFLWTSIIGGYTHMGYPAEALLLFKKLLKTAIKPNGATLATILSACADLGSLDMGKEIEEYILSNGFQSDRQVQTSLIHMFSKCGSIDKAISVFERISDKDLAAWSSMINGYAIHGMAEEALGLFHKMLEIKEIKPDAVVFTSILLACSHVGLVEDGLTFFKSMQKDFGIVPSVEHYMCLVDLLGRAGQFELALKTIRVMPVKLQAQVWAPFLSACTKHCNLELGELAARKLLYMNPGSHGNYVLMANLYTSMGKWKEAAVTRSLMIDRGLVKAPGWSQVEINGSVHVFIAGDRSHTQSIDIYKKLEEINLKLAEAGYVPETDTVIHDLEREEKEEALKVHSERLAIAFGLISTEAGSTLRIMKNHRTCVDCHSALKFISKITGRHLIVRDGSRFHHFESGTCTCKDFW</sequence>
<accession>A0A8T2WJ63</accession>
<keyword evidence="6" id="KW-1185">Reference proteome</keyword>
<evidence type="ECO:0000259" key="4">
    <source>
        <dbReference type="Pfam" id="PF14432"/>
    </source>
</evidence>
<protein>
    <recommendedName>
        <fullName evidence="4">DYW domain-containing protein</fullName>
    </recommendedName>
</protein>
<dbReference type="InterPro" id="IPR046848">
    <property type="entry name" value="E_motif"/>
</dbReference>
<evidence type="ECO:0000313" key="5">
    <source>
        <dbReference type="EMBL" id="KAH8481379.1"/>
    </source>
</evidence>
<feature type="repeat" description="PPR" evidence="3">
    <location>
        <begin position="224"/>
        <end position="254"/>
    </location>
</feature>
<dbReference type="InterPro" id="IPR002885">
    <property type="entry name" value="PPR_rpt"/>
</dbReference>
<gene>
    <name evidence="5" type="ORF">H0E87_029027</name>
</gene>
<evidence type="ECO:0000256" key="1">
    <source>
        <dbReference type="ARBA" id="ARBA00006643"/>
    </source>
</evidence>
<dbReference type="GO" id="GO:0008270">
    <property type="term" value="F:zinc ion binding"/>
    <property type="evidence" value="ECO:0007669"/>
    <property type="project" value="InterPro"/>
</dbReference>
<dbReference type="FunFam" id="1.25.40.10:FF:000682">
    <property type="entry name" value="Pentatricopeptide repeat-containing protein At3g16610"/>
    <property type="match status" value="1"/>
</dbReference>